<dbReference type="Gene3D" id="3.40.630.30">
    <property type="match status" value="1"/>
</dbReference>
<dbReference type="PANTHER" id="PTHR43792">
    <property type="entry name" value="GNAT FAMILY, PUTATIVE (AFU_ORTHOLOGUE AFUA_3G00765)-RELATED-RELATED"/>
    <property type="match status" value="1"/>
</dbReference>
<accession>A0A0K1JP15</accession>
<evidence type="ECO:0000259" key="1">
    <source>
        <dbReference type="PROSITE" id="PS51186"/>
    </source>
</evidence>
<dbReference type="PANTHER" id="PTHR43792:SF16">
    <property type="entry name" value="N-ACETYLTRANSFERASE DOMAIN-CONTAINING PROTEIN"/>
    <property type="match status" value="1"/>
</dbReference>
<feature type="domain" description="N-acetyltransferase" evidence="1">
    <location>
        <begin position="14"/>
        <end position="183"/>
    </location>
</feature>
<dbReference type="SUPFAM" id="SSF55729">
    <property type="entry name" value="Acyl-CoA N-acyltransferases (Nat)"/>
    <property type="match status" value="1"/>
</dbReference>
<dbReference type="Proteomes" id="UP000066480">
    <property type="component" value="Chromosome"/>
</dbReference>
<dbReference type="EMBL" id="CP011112">
    <property type="protein sequence ID" value="AKU18328.1"/>
    <property type="molecule type" value="Genomic_DNA"/>
</dbReference>
<dbReference type="InterPro" id="IPR016181">
    <property type="entry name" value="Acyl_CoA_acyltransferase"/>
</dbReference>
<keyword evidence="3" id="KW-1185">Reference proteome</keyword>
<evidence type="ECO:0000313" key="3">
    <source>
        <dbReference type="Proteomes" id="UP000066480"/>
    </source>
</evidence>
<dbReference type="RefSeq" id="WP_052596026.1">
    <property type="nucleotide sequence ID" value="NZ_CP011112.1"/>
</dbReference>
<evidence type="ECO:0000313" key="2">
    <source>
        <dbReference type="EMBL" id="AKU18328.1"/>
    </source>
</evidence>
<sequence>MTPSALPVLHTDRLELHPLDEQHLDLLVDLDSDPDVTRYLAQQRTREEVRRADQRLVHVGRDEPGLGCWIGFHHDAFIGLWMLTPPDRPDQGPVDGQAELAYRLLPLHWHQGYAREGSRALLRHGFETVGLMRIFAEALADNADARRVLESIGMSYVRGFHSRFDHALPGAENGDVEYALTHGAWVRHLELPRASR</sequence>
<proteinExistence type="predicted"/>
<dbReference type="OrthoDB" id="3533156at2"/>
<organism evidence="2 3">
    <name type="scientific">Luteipulveratus mongoliensis</name>
    <dbReference type="NCBI Taxonomy" id="571913"/>
    <lineage>
        <taxon>Bacteria</taxon>
        <taxon>Bacillati</taxon>
        <taxon>Actinomycetota</taxon>
        <taxon>Actinomycetes</taxon>
        <taxon>Micrococcales</taxon>
        <taxon>Dermacoccaceae</taxon>
        <taxon>Luteipulveratus</taxon>
    </lineage>
</organism>
<dbReference type="Pfam" id="PF13302">
    <property type="entry name" value="Acetyltransf_3"/>
    <property type="match status" value="1"/>
</dbReference>
<gene>
    <name evidence="2" type="ORF">VV02_24920</name>
</gene>
<dbReference type="STRING" id="571913.VV02_24920"/>
<dbReference type="AlphaFoldDB" id="A0A0K1JP15"/>
<reference evidence="2 3" key="1">
    <citation type="submission" date="2015-03" db="EMBL/GenBank/DDBJ databases">
        <title>Luteipulveratus halotolerans sp. nov., a novel actinobacterium (Dermacoccaceae) from Sarawak, Malaysia.</title>
        <authorList>
            <person name="Juboi H."/>
            <person name="Basik A."/>
            <person name="Shamsul S.S."/>
            <person name="Arnold P."/>
            <person name="Schmitt E.K."/>
            <person name="Sanglier J.-J."/>
            <person name="Yeo T."/>
        </authorList>
    </citation>
    <scope>NUCLEOTIDE SEQUENCE [LARGE SCALE GENOMIC DNA]</scope>
    <source>
        <strain evidence="2 3">MN07-A0370</strain>
    </source>
</reference>
<dbReference type="InterPro" id="IPR000182">
    <property type="entry name" value="GNAT_dom"/>
</dbReference>
<dbReference type="InterPro" id="IPR051531">
    <property type="entry name" value="N-acetyltransferase"/>
</dbReference>
<dbReference type="GO" id="GO:0016747">
    <property type="term" value="F:acyltransferase activity, transferring groups other than amino-acyl groups"/>
    <property type="evidence" value="ECO:0007669"/>
    <property type="project" value="InterPro"/>
</dbReference>
<dbReference type="PROSITE" id="PS51186">
    <property type="entry name" value="GNAT"/>
    <property type="match status" value="1"/>
</dbReference>
<dbReference type="KEGG" id="lmoi:VV02_24920"/>
<protein>
    <recommendedName>
        <fullName evidence="1">N-acetyltransferase domain-containing protein</fullName>
    </recommendedName>
</protein>
<name>A0A0K1JP15_9MICO</name>